<dbReference type="WBParaSite" id="Smp_190940.1">
    <property type="protein sequence ID" value="Smp_190940.1"/>
    <property type="gene ID" value="Smp_190940"/>
</dbReference>
<evidence type="ECO:0000313" key="2">
    <source>
        <dbReference type="Proteomes" id="UP000008854"/>
    </source>
</evidence>
<keyword evidence="1" id="KW-1133">Transmembrane helix</keyword>
<keyword evidence="2" id="KW-1185">Reference proteome</keyword>
<organism evidence="2 3">
    <name type="scientific">Schistosoma mansoni</name>
    <name type="common">Blood fluke</name>
    <dbReference type="NCBI Taxonomy" id="6183"/>
    <lineage>
        <taxon>Eukaryota</taxon>
        <taxon>Metazoa</taxon>
        <taxon>Spiralia</taxon>
        <taxon>Lophotrochozoa</taxon>
        <taxon>Platyhelminthes</taxon>
        <taxon>Trematoda</taxon>
        <taxon>Digenea</taxon>
        <taxon>Strigeidida</taxon>
        <taxon>Schistosomatoidea</taxon>
        <taxon>Schistosomatidae</taxon>
        <taxon>Schistosoma</taxon>
    </lineage>
</organism>
<sequence length="273" mass="31027">MNGILFVSTESKSTQLTSKSSAVSPKTSSQMFYHDEAFRKKSCVIFEGPQTCDKIVGKKAPLYTHFGILIEMSDNEMNPLSVEKFNAVPENQRYEHFAKRSCKFIMEQVTTEKMPQYERPHCSVVKYIPSDQETMFAVTDIVYDSIKATQLSDETLLGTLKQNNKFHVNGQNFSKAHVKILSNTVKRTCEDCQSVCPRHSYCSNTMNGISCTCKFGWKKVGGYSRSEYCTLHPISIILIVIGSTLMVVLTILVVYFSKRVTITKYLRRVRGKE</sequence>
<accession>A0A3Q0KU58</accession>
<name>A0A3Q0KU58_SCHMA</name>
<keyword evidence="1" id="KW-0472">Membrane</keyword>
<dbReference type="Proteomes" id="UP000008854">
    <property type="component" value="Unassembled WGS sequence"/>
</dbReference>
<evidence type="ECO:0000256" key="1">
    <source>
        <dbReference type="SAM" id="Phobius"/>
    </source>
</evidence>
<reference evidence="3" key="2">
    <citation type="submission" date="2018-12" db="UniProtKB">
        <authorList>
            <consortium name="WormBaseParasite"/>
        </authorList>
    </citation>
    <scope>IDENTIFICATION</scope>
    <source>
        <strain evidence="3">Puerto Rican</strain>
    </source>
</reference>
<dbReference type="InParanoid" id="A0A3Q0KU58"/>
<feature type="transmembrane region" description="Helical" evidence="1">
    <location>
        <begin position="234"/>
        <end position="257"/>
    </location>
</feature>
<reference evidence="2" key="1">
    <citation type="journal article" date="2012" name="PLoS Negl. Trop. Dis.">
        <title>A systematically improved high quality genome and transcriptome of the human blood fluke Schistosoma mansoni.</title>
        <authorList>
            <person name="Protasio A.V."/>
            <person name="Tsai I.J."/>
            <person name="Babbage A."/>
            <person name="Nichol S."/>
            <person name="Hunt M."/>
            <person name="Aslett M.A."/>
            <person name="De Silva N."/>
            <person name="Velarde G.S."/>
            <person name="Anderson T.J."/>
            <person name="Clark R.C."/>
            <person name="Davidson C."/>
            <person name="Dillon G.P."/>
            <person name="Holroyd N.E."/>
            <person name="LoVerde P.T."/>
            <person name="Lloyd C."/>
            <person name="McQuillan J."/>
            <person name="Oliveira G."/>
            <person name="Otto T.D."/>
            <person name="Parker-Manuel S.J."/>
            <person name="Quail M.A."/>
            <person name="Wilson R.A."/>
            <person name="Zerlotini A."/>
            <person name="Dunne D.W."/>
            <person name="Berriman M."/>
        </authorList>
    </citation>
    <scope>NUCLEOTIDE SEQUENCE [LARGE SCALE GENOMIC DNA]</scope>
    <source>
        <strain evidence="2">Puerto Rican</strain>
    </source>
</reference>
<dbReference type="AlphaFoldDB" id="A0A3Q0KU58"/>
<protein>
    <submittedName>
        <fullName evidence="3">EGF-like domain-containing protein</fullName>
    </submittedName>
</protein>
<proteinExistence type="predicted"/>
<evidence type="ECO:0000313" key="3">
    <source>
        <dbReference type="WBParaSite" id="Smp_190940.1"/>
    </source>
</evidence>
<keyword evidence="1" id="KW-0812">Transmembrane</keyword>